<name>A0ABN8YSP0_RANTA</name>
<dbReference type="Proteomes" id="UP001176941">
    <property type="component" value="Chromosome 23"/>
</dbReference>
<sequence length="127" mass="13658">MEPHLSPRGPSISAEALPPPPRRGPAVGRSSPGGPGRLGSRGEQAGGSVLVWEVSRKIQPELRAEGAGVTWVLCVSRPRPTPQLHFKQKAEGFRPPIAHFELTLRALSPPSSGQRKQFRSEAKALCE</sequence>
<feature type="region of interest" description="Disordered" evidence="1">
    <location>
        <begin position="1"/>
        <end position="46"/>
    </location>
</feature>
<accession>A0ABN8YSP0</accession>
<evidence type="ECO:0000256" key="1">
    <source>
        <dbReference type="SAM" id="MobiDB-lite"/>
    </source>
</evidence>
<feature type="region of interest" description="Disordered" evidence="1">
    <location>
        <begin position="108"/>
        <end position="127"/>
    </location>
</feature>
<reference evidence="2" key="1">
    <citation type="submission" date="2023-04" db="EMBL/GenBank/DDBJ databases">
        <authorList>
            <consortium name="ELIXIR-Norway"/>
        </authorList>
    </citation>
    <scope>NUCLEOTIDE SEQUENCE [LARGE SCALE GENOMIC DNA]</scope>
</reference>
<proteinExistence type="predicted"/>
<dbReference type="EMBL" id="OX459959">
    <property type="protein sequence ID" value="CAI9164597.1"/>
    <property type="molecule type" value="Genomic_DNA"/>
</dbReference>
<gene>
    <name evidence="2" type="ORF">MRATA1EN1_LOCUS13559</name>
</gene>
<keyword evidence="3" id="KW-1185">Reference proteome</keyword>
<feature type="compositionally biased region" description="Basic and acidic residues" evidence="1">
    <location>
        <begin position="118"/>
        <end position="127"/>
    </location>
</feature>
<organism evidence="2 3">
    <name type="scientific">Rangifer tarandus platyrhynchus</name>
    <name type="common">Svalbard reindeer</name>
    <dbReference type="NCBI Taxonomy" id="3082113"/>
    <lineage>
        <taxon>Eukaryota</taxon>
        <taxon>Metazoa</taxon>
        <taxon>Chordata</taxon>
        <taxon>Craniata</taxon>
        <taxon>Vertebrata</taxon>
        <taxon>Euteleostomi</taxon>
        <taxon>Mammalia</taxon>
        <taxon>Eutheria</taxon>
        <taxon>Laurasiatheria</taxon>
        <taxon>Artiodactyla</taxon>
        <taxon>Ruminantia</taxon>
        <taxon>Pecora</taxon>
        <taxon>Cervidae</taxon>
        <taxon>Odocoileinae</taxon>
        <taxon>Rangifer</taxon>
    </lineage>
</organism>
<evidence type="ECO:0000313" key="3">
    <source>
        <dbReference type="Proteomes" id="UP001176941"/>
    </source>
</evidence>
<evidence type="ECO:0000313" key="2">
    <source>
        <dbReference type="EMBL" id="CAI9164597.1"/>
    </source>
</evidence>
<protein>
    <submittedName>
        <fullName evidence="2">Uncharacterized protein</fullName>
    </submittedName>
</protein>